<feature type="chain" id="PRO_5045108476" evidence="1">
    <location>
        <begin position="21"/>
        <end position="177"/>
    </location>
</feature>
<protein>
    <submittedName>
        <fullName evidence="3">DUF4124 domain-containing protein</fullName>
    </submittedName>
</protein>
<sequence>MKPRTGLLAALILASASASAEVYRNVDAYGNVTYSDEPSEGAEAIEVKPVTTVTLPKPQNVRETDKLREEVQREGSVYESVSFVHPQNNQAFHSGGGEVRFEVSSTPGLQSGHKYEVTLDGQPIGQTTSGTVAVNNVNRGTHDARVHIVDENGVQVKTGPAISFTVHRPSVKPSPRN</sequence>
<dbReference type="EMBL" id="CP071247">
    <property type="protein sequence ID" value="QSP96041.1"/>
    <property type="molecule type" value="Genomic_DNA"/>
</dbReference>
<evidence type="ECO:0000259" key="2">
    <source>
        <dbReference type="Pfam" id="PF13511"/>
    </source>
</evidence>
<evidence type="ECO:0000256" key="1">
    <source>
        <dbReference type="SAM" id="SignalP"/>
    </source>
</evidence>
<dbReference type="InterPro" id="IPR013783">
    <property type="entry name" value="Ig-like_fold"/>
</dbReference>
<gene>
    <name evidence="3" type="ORF">LPB19_06540</name>
</gene>
<reference evidence="3 4" key="1">
    <citation type="submission" date="2021-03" db="EMBL/GenBank/DDBJ databases">
        <title>Genome sequencing of Marinobacter sp. LPB0319.</title>
        <authorList>
            <person name="Kim J."/>
        </authorList>
    </citation>
    <scope>NUCLEOTIDE SEQUENCE [LARGE SCALE GENOMIC DNA]</scope>
    <source>
        <strain evidence="3 4">LPB0319</strain>
    </source>
</reference>
<organism evidence="3 4">
    <name type="scientific">Marinobacter salinisoli</name>
    <dbReference type="NCBI Taxonomy" id="2769486"/>
    <lineage>
        <taxon>Bacteria</taxon>
        <taxon>Pseudomonadati</taxon>
        <taxon>Pseudomonadota</taxon>
        <taxon>Gammaproteobacteria</taxon>
        <taxon>Pseudomonadales</taxon>
        <taxon>Marinobacteraceae</taxon>
        <taxon>Marinobacter</taxon>
    </lineage>
</organism>
<keyword evidence="1" id="KW-0732">Signal</keyword>
<evidence type="ECO:0000313" key="4">
    <source>
        <dbReference type="Proteomes" id="UP000663555"/>
    </source>
</evidence>
<feature type="domain" description="DUF4124" evidence="2">
    <location>
        <begin position="9"/>
        <end position="59"/>
    </location>
</feature>
<dbReference type="Pfam" id="PF13511">
    <property type="entry name" value="DUF4124"/>
    <property type="match status" value="1"/>
</dbReference>
<proteinExistence type="predicted"/>
<dbReference type="InterPro" id="IPR025392">
    <property type="entry name" value="DUF4124"/>
</dbReference>
<feature type="signal peptide" evidence="1">
    <location>
        <begin position="1"/>
        <end position="20"/>
    </location>
</feature>
<dbReference type="RefSeq" id="WP_206645268.1">
    <property type="nucleotide sequence ID" value="NZ_CP071247.1"/>
</dbReference>
<accession>A0ABX7MY48</accession>
<dbReference type="Gene3D" id="2.60.40.10">
    <property type="entry name" value="Immunoglobulins"/>
    <property type="match status" value="1"/>
</dbReference>
<dbReference type="Proteomes" id="UP000663555">
    <property type="component" value="Chromosome"/>
</dbReference>
<name>A0ABX7MY48_9GAMM</name>
<keyword evidence="4" id="KW-1185">Reference proteome</keyword>
<evidence type="ECO:0000313" key="3">
    <source>
        <dbReference type="EMBL" id="QSP96041.1"/>
    </source>
</evidence>